<feature type="compositionally biased region" description="Polar residues" evidence="1">
    <location>
        <begin position="530"/>
        <end position="542"/>
    </location>
</feature>
<dbReference type="FunCoup" id="Q754U5">
    <property type="interactions" value="29"/>
</dbReference>
<dbReference type="eggNOG" id="ENOG502RV3A">
    <property type="taxonomic scope" value="Eukaryota"/>
</dbReference>
<evidence type="ECO:0000259" key="2">
    <source>
        <dbReference type="PROSITE" id="PS51140"/>
    </source>
</evidence>
<proteinExistence type="predicted"/>
<keyword evidence="4" id="KW-1185">Reference proteome</keyword>
<accession>Q754U5</accession>
<dbReference type="PROSITE" id="PS51140">
    <property type="entry name" value="CUE"/>
    <property type="match status" value="1"/>
</dbReference>
<evidence type="ECO:0000256" key="1">
    <source>
        <dbReference type="SAM" id="MobiDB-lite"/>
    </source>
</evidence>
<feature type="domain" description="CUE" evidence="2">
    <location>
        <begin position="312"/>
        <end position="355"/>
    </location>
</feature>
<sequence length="598" mass="68294">MSRQPRILEFGAEEKVSLPIVKFPPFGLRAALVEKDPVVWVQLLETYVTHLQYLMAQGRIDKIDGTTHERLVVFVQAYLHEMAEEDGKVLSLGMNMEVQRQLAALRRMVLVVVRSCGLLHLQIFSDAMWNLVRVYVREYPDTVRSLIEGSLQPVINTQKASLNRVYQVQQYVQQRVEANRFTRGDLKALEDLLAARSRAANTFVLSFVNVQWVNILEGMYQNESNARLRTWARNLGVLSYLSASETRLEELLRELDVVSLQTLAVFPLLGSLLISAAFRERMPRLYIKVPFLALVDYDGVEEESPPVDPVAADKAALATVHELFPQVTEYQVAQLLLTHENNVELVINDLFEDPTLLDRIPAEEPTKPPLKVANNRSKKKELRLRDRIVRKQLAYSSNVPDEVRNKTLTQALRLLYENDGDERDDTYDEAETLHPTGERVQVEAAESPETSQYDRVEAHLWELLKKDKSLFTREQRGSANRRDLKQSTLWSDEQIEGWARMLERSPRRAQILEEKYMFAGNVRTGKKKFTQNSGDQPAQSTEEPAASPRSDSNSAGRKQAPPSKKQFAGNERNKRSRANHNRKAARGKKVSRGSEPQP</sequence>
<dbReference type="InterPro" id="IPR041808">
    <property type="entry name" value="Cue3_CUE"/>
</dbReference>
<dbReference type="SMART" id="SM00546">
    <property type="entry name" value="CUE"/>
    <property type="match status" value="1"/>
</dbReference>
<dbReference type="InParanoid" id="Q754U5"/>
<dbReference type="OMA" id="EGWARMI"/>
<gene>
    <name evidence="3" type="ORF">AGOS_AFL024W</name>
</gene>
<organism evidence="3 4">
    <name type="scientific">Eremothecium gossypii (strain ATCC 10895 / CBS 109.51 / FGSC 9923 / NRRL Y-1056)</name>
    <name type="common">Yeast</name>
    <name type="synonym">Ashbya gossypii</name>
    <dbReference type="NCBI Taxonomy" id="284811"/>
    <lineage>
        <taxon>Eukaryota</taxon>
        <taxon>Fungi</taxon>
        <taxon>Dikarya</taxon>
        <taxon>Ascomycota</taxon>
        <taxon>Saccharomycotina</taxon>
        <taxon>Saccharomycetes</taxon>
        <taxon>Saccharomycetales</taxon>
        <taxon>Saccharomycetaceae</taxon>
        <taxon>Eremothecium</taxon>
    </lineage>
</organism>
<dbReference type="STRING" id="284811.Q754U5"/>
<evidence type="ECO:0000313" key="3">
    <source>
        <dbReference type="EMBL" id="AAS53348.1"/>
    </source>
</evidence>
<dbReference type="InterPro" id="IPR003892">
    <property type="entry name" value="CUE"/>
</dbReference>
<name>Q754U5_EREGS</name>
<dbReference type="PANTHER" id="PTHR21494">
    <property type="entry name" value="ACTIVATING SIGNAL COINTEGRATOR 1 COMPLEX SUBUNIT 2 ASC-1 COMPLEX SUBUNIT P100"/>
    <property type="match status" value="1"/>
</dbReference>
<evidence type="ECO:0000313" key="4">
    <source>
        <dbReference type="Proteomes" id="UP000000591"/>
    </source>
</evidence>
<dbReference type="Proteomes" id="UP000000591">
    <property type="component" value="Chromosome VI"/>
</dbReference>
<dbReference type="HOGENOM" id="CLU_030292_0_0_1"/>
<dbReference type="GO" id="GO:0043130">
    <property type="term" value="F:ubiquitin binding"/>
    <property type="evidence" value="ECO:0000318"/>
    <property type="project" value="GO_Central"/>
</dbReference>
<reference evidence="4" key="2">
    <citation type="journal article" date="2013" name="G3 (Bethesda)">
        <title>Genomes of Ashbya fungi isolated from insects reveal four mating-type loci, numerous translocations, lack of transposons, and distinct gene duplications.</title>
        <authorList>
            <person name="Dietrich F.S."/>
            <person name="Voegeli S."/>
            <person name="Kuo S."/>
            <person name="Philippsen P."/>
        </authorList>
    </citation>
    <scope>GENOME REANNOTATION</scope>
    <source>
        <strain evidence="4">ATCC 10895 / CBS 109.51 / FGSC 9923 / NRRL Y-1056</strain>
    </source>
</reference>
<dbReference type="AlphaFoldDB" id="Q754U5"/>
<dbReference type="InterPro" id="IPR052586">
    <property type="entry name" value="ASCC2"/>
</dbReference>
<feature type="region of interest" description="Disordered" evidence="1">
    <location>
        <begin position="526"/>
        <end position="598"/>
    </location>
</feature>
<dbReference type="EMBL" id="AE016819">
    <property type="protein sequence ID" value="AAS53348.1"/>
    <property type="molecule type" value="Genomic_DNA"/>
</dbReference>
<dbReference type="RefSeq" id="NP_985524.1">
    <property type="nucleotide sequence ID" value="NM_210878.1"/>
</dbReference>
<dbReference type="CDD" id="cd14373">
    <property type="entry name" value="CUE_Cue3p_like"/>
    <property type="match status" value="1"/>
</dbReference>
<dbReference type="GeneID" id="4621757"/>
<dbReference type="PANTHER" id="PTHR21494:SF0">
    <property type="entry name" value="ACTIVATING SIGNAL COINTEGRATOR 1 COMPLEX SUBUNIT 2"/>
    <property type="match status" value="1"/>
</dbReference>
<dbReference type="KEGG" id="ago:AGOS_AFL024W"/>
<dbReference type="OrthoDB" id="5577209at2759"/>
<reference evidence="3 4" key="1">
    <citation type="journal article" date="2004" name="Science">
        <title>The Ashbya gossypii genome as a tool for mapping the ancient Saccharomyces cerevisiae genome.</title>
        <authorList>
            <person name="Dietrich F.S."/>
            <person name="Voegeli S."/>
            <person name="Brachat S."/>
            <person name="Lerch A."/>
            <person name="Gates K."/>
            <person name="Steiner S."/>
            <person name="Mohr C."/>
            <person name="Pohlmann R."/>
            <person name="Luedi P."/>
            <person name="Choi S."/>
            <person name="Wing R.A."/>
            <person name="Flavier A."/>
            <person name="Gaffney T.D."/>
            <person name="Philippsen P."/>
        </authorList>
    </citation>
    <scope>NUCLEOTIDE SEQUENCE [LARGE SCALE GENOMIC DNA]</scope>
    <source>
        <strain evidence="4">ATCC 10895 / CBS 109.51 / FGSC 9923 / NRRL Y-1056</strain>
    </source>
</reference>
<protein>
    <submittedName>
        <fullName evidence="3">AFL024Wp</fullName>
    </submittedName>
</protein>
<feature type="compositionally biased region" description="Basic residues" evidence="1">
    <location>
        <begin position="574"/>
        <end position="591"/>
    </location>
</feature>
<dbReference type="Pfam" id="PF02845">
    <property type="entry name" value="CUE"/>
    <property type="match status" value="1"/>
</dbReference>